<feature type="domain" description="Acyl-CoA oxidase/dehydrogenase middle" evidence="9">
    <location>
        <begin position="150"/>
        <end position="241"/>
    </location>
</feature>
<keyword evidence="13" id="KW-1185">Reference proteome</keyword>
<dbReference type="Gene3D" id="1.10.540.10">
    <property type="entry name" value="Acyl-CoA dehydrogenase/oxidase, N-terminal domain"/>
    <property type="match status" value="1"/>
</dbReference>
<dbReference type="Pfam" id="PF21263">
    <property type="entry name" value="Acyl-CoA-dh_C"/>
    <property type="match status" value="1"/>
</dbReference>
<dbReference type="FunFam" id="2.40.110.10:FF:000001">
    <property type="entry name" value="Acyl-CoA dehydrogenase, mitochondrial"/>
    <property type="match status" value="1"/>
</dbReference>
<accession>A0A2S6I3V6</accession>
<dbReference type="GO" id="GO:0003995">
    <property type="term" value="F:acyl-CoA dehydrogenase activity"/>
    <property type="evidence" value="ECO:0007669"/>
    <property type="project" value="InterPro"/>
</dbReference>
<dbReference type="Gene3D" id="1.20.140.10">
    <property type="entry name" value="Butyryl-CoA Dehydrogenase, subunit A, domain 3"/>
    <property type="match status" value="2"/>
</dbReference>
<dbReference type="InterPro" id="IPR036250">
    <property type="entry name" value="AcylCo_DH-like_C"/>
</dbReference>
<dbReference type="GO" id="GO:0050660">
    <property type="term" value="F:flavin adenine dinucleotide binding"/>
    <property type="evidence" value="ECO:0007669"/>
    <property type="project" value="InterPro"/>
</dbReference>
<protein>
    <recommendedName>
        <fullName evidence="14">Alkylation response protein AidB-like acyl-CoA dehydrogenase</fullName>
    </recommendedName>
</protein>
<dbReference type="PANTHER" id="PTHR43884">
    <property type="entry name" value="ACYL-COA DEHYDROGENASE"/>
    <property type="match status" value="1"/>
</dbReference>
<evidence type="ECO:0000256" key="1">
    <source>
        <dbReference type="ARBA" id="ARBA00001974"/>
    </source>
</evidence>
<evidence type="ECO:0000256" key="2">
    <source>
        <dbReference type="ARBA" id="ARBA00009347"/>
    </source>
</evidence>
<dbReference type="InterPro" id="IPR009100">
    <property type="entry name" value="AcylCoA_DH/oxidase_NM_dom_sf"/>
</dbReference>
<evidence type="ECO:0000313" key="13">
    <source>
        <dbReference type="Proteomes" id="UP000237662"/>
    </source>
</evidence>
<dbReference type="FunFam" id="1.10.540.10:FF:000001">
    <property type="entry name" value="Very long-chain-specific acyl-CoA dehydrogenase, mitochondrial"/>
    <property type="match status" value="1"/>
</dbReference>
<dbReference type="InterPro" id="IPR049426">
    <property type="entry name" value="Acyl-CoA-dh-like_C"/>
</dbReference>
<evidence type="ECO:0000256" key="5">
    <source>
        <dbReference type="ARBA" id="ARBA00023002"/>
    </source>
</evidence>
<keyword evidence="5 7" id="KW-0560">Oxidoreductase</keyword>
<comment type="catalytic activity">
    <reaction evidence="6">
        <text>a 2,3-saturated acyl-CoA + A = a 2,3-dehydroacyl-CoA + AH2</text>
        <dbReference type="Rhea" id="RHEA:48608"/>
        <dbReference type="ChEBI" id="CHEBI:13193"/>
        <dbReference type="ChEBI" id="CHEBI:17499"/>
        <dbReference type="ChEBI" id="CHEBI:60015"/>
        <dbReference type="ChEBI" id="CHEBI:65111"/>
    </reaction>
</comment>
<comment type="similarity">
    <text evidence="2 7">Belongs to the acyl-CoA dehydrogenase family.</text>
</comment>
<evidence type="ECO:0000259" key="10">
    <source>
        <dbReference type="Pfam" id="PF02771"/>
    </source>
</evidence>
<dbReference type="InterPro" id="IPR009075">
    <property type="entry name" value="AcylCo_DH/oxidase_C"/>
</dbReference>
<feature type="domain" description="Acyl-CoA dehydrogenase-like C-terminal" evidence="11">
    <location>
        <begin position="465"/>
        <end position="571"/>
    </location>
</feature>
<evidence type="ECO:0000259" key="11">
    <source>
        <dbReference type="Pfam" id="PF21263"/>
    </source>
</evidence>
<dbReference type="InterPro" id="IPR013786">
    <property type="entry name" value="AcylCoA_DH/ox_N"/>
</dbReference>
<dbReference type="SUPFAM" id="SSF56645">
    <property type="entry name" value="Acyl-CoA dehydrogenase NM domain-like"/>
    <property type="match status" value="1"/>
</dbReference>
<comment type="caution">
    <text evidence="12">The sequence shown here is derived from an EMBL/GenBank/DDBJ whole genome shotgun (WGS) entry which is preliminary data.</text>
</comment>
<gene>
    <name evidence="12" type="ORF">CLV84_2643</name>
</gene>
<evidence type="ECO:0008006" key="14">
    <source>
        <dbReference type="Google" id="ProtNLM"/>
    </source>
</evidence>
<organism evidence="12 13">
    <name type="scientific">Neolewinella xylanilytica</name>
    <dbReference type="NCBI Taxonomy" id="1514080"/>
    <lineage>
        <taxon>Bacteria</taxon>
        <taxon>Pseudomonadati</taxon>
        <taxon>Bacteroidota</taxon>
        <taxon>Saprospiria</taxon>
        <taxon>Saprospirales</taxon>
        <taxon>Lewinellaceae</taxon>
        <taxon>Neolewinella</taxon>
    </lineage>
</organism>
<evidence type="ECO:0000313" key="12">
    <source>
        <dbReference type="EMBL" id="PPK85739.1"/>
    </source>
</evidence>
<evidence type="ECO:0000256" key="4">
    <source>
        <dbReference type="ARBA" id="ARBA00022827"/>
    </source>
</evidence>
<feature type="domain" description="Acyl-CoA dehydrogenase/oxidase C-terminal" evidence="8">
    <location>
        <begin position="253"/>
        <end position="415"/>
    </location>
</feature>
<dbReference type="SUPFAM" id="SSF47203">
    <property type="entry name" value="Acyl-CoA dehydrogenase C-terminal domain-like"/>
    <property type="match status" value="1"/>
</dbReference>
<keyword evidence="3 7" id="KW-0285">Flavoprotein</keyword>
<dbReference type="InterPro" id="IPR006091">
    <property type="entry name" value="Acyl-CoA_Oxase/DH_mid-dom"/>
</dbReference>
<dbReference type="AlphaFoldDB" id="A0A2S6I3V6"/>
<comment type="cofactor">
    <cofactor evidence="1 7">
        <name>FAD</name>
        <dbReference type="ChEBI" id="CHEBI:57692"/>
    </cofactor>
</comment>
<proteinExistence type="inferred from homology"/>
<dbReference type="EMBL" id="PTJC01000006">
    <property type="protein sequence ID" value="PPK85739.1"/>
    <property type="molecule type" value="Genomic_DNA"/>
</dbReference>
<dbReference type="InterPro" id="IPR037069">
    <property type="entry name" value="AcylCoA_DH/ox_N_sf"/>
</dbReference>
<dbReference type="OrthoDB" id="9802867at2"/>
<evidence type="ECO:0000256" key="7">
    <source>
        <dbReference type="RuleBase" id="RU362125"/>
    </source>
</evidence>
<evidence type="ECO:0000256" key="3">
    <source>
        <dbReference type="ARBA" id="ARBA00022630"/>
    </source>
</evidence>
<dbReference type="Pfam" id="PF00441">
    <property type="entry name" value="Acyl-CoA_dh_1"/>
    <property type="match status" value="1"/>
</dbReference>
<dbReference type="Proteomes" id="UP000237662">
    <property type="component" value="Unassembled WGS sequence"/>
</dbReference>
<reference evidence="12 13" key="1">
    <citation type="submission" date="2018-02" db="EMBL/GenBank/DDBJ databases">
        <title>Genomic Encyclopedia of Archaeal and Bacterial Type Strains, Phase II (KMG-II): from individual species to whole genera.</title>
        <authorList>
            <person name="Goeker M."/>
        </authorList>
    </citation>
    <scope>NUCLEOTIDE SEQUENCE [LARGE SCALE GENOMIC DNA]</scope>
    <source>
        <strain evidence="12 13">DSM 29526</strain>
    </source>
</reference>
<dbReference type="FunFam" id="1.20.140.10:FF:000019">
    <property type="entry name" value="Acyl-CoA dehydrogenase"/>
    <property type="match status" value="1"/>
</dbReference>
<dbReference type="Pfam" id="PF02771">
    <property type="entry name" value="Acyl-CoA_dh_N"/>
    <property type="match status" value="1"/>
</dbReference>
<evidence type="ECO:0000259" key="9">
    <source>
        <dbReference type="Pfam" id="PF02770"/>
    </source>
</evidence>
<name>A0A2S6I3V6_9BACT</name>
<keyword evidence="4 7" id="KW-0274">FAD</keyword>
<feature type="domain" description="Acyl-CoA dehydrogenase/oxidase N-terminal" evidence="10">
    <location>
        <begin position="33"/>
        <end position="146"/>
    </location>
</feature>
<dbReference type="Pfam" id="PF02770">
    <property type="entry name" value="Acyl-CoA_dh_M"/>
    <property type="match status" value="1"/>
</dbReference>
<dbReference type="RefSeq" id="WP_104420228.1">
    <property type="nucleotide sequence ID" value="NZ_PTJC01000006.1"/>
</dbReference>
<evidence type="ECO:0000256" key="6">
    <source>
        <dbReference type="ARBA" id="ARBA00052546"/>
    </source>
</evidence>
<sequence>MSATLTDNKVLKGGEFLIADAAYQTTFMPEEFSEEQRMVKQMVDDFIEQEIRTNLDKIEKQEDNIAPRLLEKMAELGLLGSHMPEAYGGLEMDTNTNTLICDVMGGSSGSFTVSYAAHTGIGMLPILYYGTEAQKEKYLPRLISGELKAAYCLTEPGSGSDAMGAKTTATLDGDAYVLNGQKMWISNAGFADVFIVFAQVDGDKFTGFIVPRNLEGLTLGAEEDKLGIKGSSTRQVFFENVRVPADNSLGEIGKGHLIAFNVLNVGRFKLHALSVGGAKRALQVGIRYANERIQFKQPIANFGAIKYKIGEAAIRIFAGESALYRVSQQIQDMNVQLKEQGKTFSQAKLLSAEEYAIECALLKFLGSETLDYTVDEVVQIHGGMGYSEETLAPRMYRDSRINRIYEGTNEINRLLSVDMLLRRAMKGALDIVGPAWAVQKELGGMPSLERPEGDYGEEIKAVSDFKKLILMVAGAAAKEQMDGKINLKGEQEILMNVADMLGDLLQAESTLMRIRKMRATGLGKQDIEVYDAILRTYLHDATARMAKNATDAVASFVEGDLLRTFTMGIKRFTKYPPQNVKVLRRRVADVLIEANAWSL</sequence>
<dbReference type="PROSITE" id="PS00073">
    <property type="entry name" value="ACYL_COA_DH_2"/>
    <property type="match status" value="1"/>
</dbReference>
<dbReference type="InterPro" id="IPR046373">
    <property type="entry name" value="Acyl-CoA_Oxase/DH_mid-dom_sf"/>
</dbReference>
<evidence type="ECO:0000259" key="8">
    <source>
        <dbReference type="Pfam" id="PF00441"/>
    </source>
</evidence>
<dbReference type="PANTHER" id="PTHR43884:SF12">
    <property type="entry name" value="ISOVALERYL-COA DEHYDROGENASE, MITOCHONDRIAL-RELATED"/>
    <property type="match status" value="1"/>
</dbReference>
<dbReference type="InterPro" id="IPR006089">
    <property type="entry name" value="Acyl-CoA_DH_CS"/>
</dbReference>
<dbReference type="PROSITE" id="PS00072">
    <property type="entry name" value="ACYL_COA_DH_1"/>
    <property type="match status" value="1"/>
</dbReference>
<dbReference type="Gene3D" id="2.40.110.10">
    <property type="entry name" value="Butyryl-CoA Dehydrogenase, subunit A, domain 2"/>
    <property type="match status" value="1"/>
</dbReference>